<dbReference type="AlphaFoldDB" id="B4H6Q2"/>
<feature type="region of interest" description="Disordered" evidence="1">
    <location>
        <begin position="1"/>
        <end position="26"/>
    </location>
</feature>
<accession>B4H6Q2</accession>
<evidence type="ECO:0000313" key="3">
    <source>
        <dbReference type="Proteomes" id="UP000008744"/>
    </source>
</evidence>
<sequence length="68" mass="7489">MAAKQREKPPQQPQWSKSSQGHADARKSLQKFTLAWAETGMELPDRGIAGVLYEAHRLGAGVLVSVSW</sequence>
<dbReference type="HOGENOM" id="CLU_2796663_0_0_1"/>
<proteinExistence type="predicted"/>
<organism evidence="3">
    <name type="scientific">Drosophila persimilis</name>
    <name type="common">Fruit fly</name>
    <dbReference type="NCBI Taxonomy" id="7234"/>
    <lineage>
        <taxon>Eukaryota</taxon>
        <taxon>Metazoa</taxon>
        <taxon>Ecdysozoa</taxon>
        <taxon>Arthropoda</taxon>
        <taxon>Hexapoda</taxon>
        <taxon>Insecta</taxon>
        <taxon>Pterygota</taxon>
        <taxon>Neoptera</taxon>
        <taxon>Endopterygota</taxon>
        <taxon>Diptera</taxon>
        <taxon>Brachycera</taxon>
        <taxon>Muscomorpha</taxon>
        <taxon>Ephydroidea</taxon>
        <taxon>Drosophilidae</taxon>
        <taxon>Drosophila</taxon>
        <taxon>Sophophora</taxon>
    </lineage>
</organism>
<dbReference type="Proteomes" id="UP000008744">
    <property type="component" value="Unassembled WGS sequence"/>
</dbReference>
<evidence type="ECO:0000313" key="2">
    <source>
        <dbReference type="EMBL" id="EDW33480.1"/>
    </source>
</evidence>
<name>B4H6Q2_DROPE</name>
<dbReference type="EMBL" id="CH479214">
    <property type="protein sequence ID" value="EDW33480.1"/>
    <property type="molecule type" value="Genomic_DNA"/>
</dbReference>
<gene>
    <name evidence="2" type="primary">Dper\GL15467</name>
    <name evidence="2" type="ORF">Dper_GL15467</name>
</gene>
<reference evidence="2 3" key="1">
    <citation type="journal article" date="2007" name="Nature">
        <title>Evolution of genes and genomes on the Drosophila phylogeny.</title>
        <authorList>
            <consortium name="Drosophila 12 Genomes Consortium"/>
            <person name="Clark A.G."/>
            <person name="Eisen M.B."/>
            <person name="Smith D.R."/>
            <person name="Bergman C.M."/>
            <person name="Oliver B."/>
            <person name="Markow T.A."/>
            <person name="Kaufman T.C."/>
            <person name="Kellis M."/>
            <person name="Gelbart W."/>
            <person name="Iyer V.N."/>
            <person name="Pollard D.A."/>
            <person name="Sackton T.B."/>
            <person name="Larracuente A.M."/>
            <person name="Singh N.D."/>
            <person name="Abad J.P."/>
            <person name="Abt D.N."/>
            <person name="Adryan B."/>
            <person name="Aguade M."/>
            <person name="Akashi H."/>
            <person name="Anderson W.W."/>
            <person name="Aquadro C.F."/>
            <person name="Ardell D.H."/>
            <person name="Arguello R."/>
            <person name="Artieri C.G."/>
            <person name="Barbash D.A."/>
            <person name="Barker D."/>
            <person name="Barsanti P."/>
            <person name="Batterham P."/>
            <person name="Batzoglou S."/>
            <person name="Begun D."/>
            <person name="Bhutkar A."/>
            <person name="Blanco E."/>
            <person name="Bosak S.A."/>
            <person name="Bradley R.K."/>
            <person name="Brand A.D."/>
            <person name="Brent M.R."/>
            <person name="Brooks A.N."/>
            <person name="Brown R.H."/>
            <person name="Butlin R.K."/>
            <person name="Caggese C."/>
            <person name="Calvi B.R."/>
            <person name="Bernardo de Carvalho A."/>
            <person name="Caspi A."/>
            <person name="Castrezana S."/>
            <person name="Celniker S.E."/>
            <person name="Chang J.L."/>
            <person name="Chapple C."/>
            <person name="Chatterji S."/>
            <person name="Chinwalla A."/>
            <person name="Civetta A."/>
            <person name="Clifton S.W."/>
            <person name="Comeron J.M."/>
            <person name="Costello J.C."/>
            <person name="Coyne J.A."/>
            <person name="Daub J."/>
            <person name="David R.G."/>
            <person name="Delcher A.L."/>
            <person name="Delehaunty K."/>
            <person name="Do C.B."/>
            <person name="Ebling H."/>
            <person name="Edwards K."/>
            <person name="Eickbush T."/>
            <person name="Evans J.D."/>
            <person name="Filipski A."/>
            <person name="Findeiss S."/>
            <person name="Freyhult E."/>
            <person name="Fulton L."/>
            <person name="Fulton R."/>
            <person name="Garcia A.C."/>
            <person name="Gardiner A."/>
            <person name="Garfield D.A."/>
            <person name="Garvin B.E."/>
            <person name="Gibson G."/>
            <person name="Gilbert D."/>
            <person name="Gnerre S."/>
            <person name="Godfrey J."/>
            <person name="Good R."/>
            <person name="Gotea V."/>
            <person name="Gravely B."/>
            <person name="Greenberg A.J."/>
            <person name="Griffiths-Jones S."/>
            <person name="Gross S."/>
            <person name="Guigo R."/>
            <person name="Gustafson E.A."/>
            <person name="Haerty W."/>
            <person name="Hahn M.W."/>
            <person name="Halligan D.L."/>
            <person name="Halpern A.L."/>
            <person name="Halter G.M."/>
            <person name="Han M.V."/>
            <person name="Heger A."/>
            <person name="Hillier L."/>
            <person name="Hinrichs A.S."/>
            <person name="Holmes I."/>
            <person name="Hoskins R.A."/>
            <person name="Hubisz M.J."/>
            <person name="Hultmark D."/>
            <person name="Huntley M.A."/>
            <person name="Jaffe D.B."/>
            <person name="Jagadeeshan S."/>
            <person name="Jeck W.R."/>
            <person name="Johnson J."/>
            <person name="Jones C.D."/>
            <person name="Jordan W.C."/>
            <person name="Karpen G.H."/>
            <person name="Kataoka E."/>
            <person name="Keightley P.D."/>
            <person name="Kheradpour P."/>
            <person name="Kirkness E.F."/>
            <person name="Koerich L.B."/>
            <person name="Kristiansen K."/>
            <person name="Kudrna D."/>
            <person name="Kulathinal R.J."/>
            <person name="Kumar S."/>
            <person name="Kwok R."/>
            <person name="Lander E."/>
            <person name="Langley C.H."/>
            <person name="Lapoint R."/>
            <person name="Lazzaro B.P."/>
            <person name="Lee S.J."/>
            <person name="Levesque L."/>
            <person name="Li R."/>
            <person name="Lin C.F."/>
            <person name="Lin M.F."/>
            <person name="Lindblad-Toh K."/>
            <person name="Llopart A."/>
            <person name="Long M."/>
            <person name="Low L."/>
            <person name="Lozovsky E."/>
            <person name="Lu J."/>
            <person name="Luo M."/>
            <person name="Machado C.A."/>
            <person name="Makalowski W."/>
            <person name="Marzo M."/>
            <person name="Matsuda M."/>
            <person name="Matzkin L."/>
            <person name="McAllister B."/>
            <person name="McBride C.S."/>
            <person name="McKernan B."/>
            <person name="McKernan K."/>
            <person name="Mendez-Lago M."/>
            <person name="Minx P."/>
            <person name="Mollenhauer M.U."/>
            <person name="Montooth K."/>
            <person name="Mount S.M."/>
            <person name="Mu X."/>
            <person name="Myers E."/>
            <person name="Negre B."/>
            <person name="Newfeld S."/>
            <person name="Nielsen R."/>
            <person name="Noor M.A."/>
            <person name="O'Grady P."/>
            <person name="Pachter L."/>
            <person name="Papaceit M."/>
            <person name="Parisi M.J."/>
            <person name="Parisi M."/>
            <person name="Parts L."/>
            <person name="Pedersen J.S."/>
            <person name="Pesole G."/>
            <person name="Phillippy A.M."/>
            <person name="Ponting C.P."/>
            <person name="Pop M."/>
            <person name="Porcelli D."/>
            <person name="Powell J.R."/>
            <person name="Prohaska S."/>
            <person name="Pruitt K."/>
            <person name="Puig M."/>
            <person name="Quesneville H."/>
            <person name="Ram K.R."/>
            <person name="Rand D."/>
            <person name="Rasmussen M.D."/>
            <person name="Reed L.K."/>
            <person name="Reenan R."/>
            <person name="Reily A."/>
            <person name="Remington K.A."/>
            <person name="Rieger T.T."/>
            <person name="Ritchie M.G."/>
            <person name="Robin C."/>
            <person name="Rogers Y.H."/>
            <person name="Rohde C."/>
            <person name="Rozas J."/>
            <person name="Rubenfield M.J."/>
            <person name="Ruiz A."/>
            <person name="Russo S."/>
            <person name="Salzberg S.L."/>
            <person name="Sanchez-Gracia A."/>
            <person name="Saranga D.J."/>
            <person name="Sato H."/>
            <person name="Schaeffer S.W."/>
            <person name="Schatz M.C."/>
            <person name="Schlenke T."/>
            <person name="Schwartz R."/>
            <person name="Segarra C."/>
            <person name="Singh R.S."/>
            <person name="Sirot L."/>
            <person name="Sirota M."/>
            <person name="Sisneros N.B."/>
            <person name="Smith C.D."/>
            <person name="Smith T.F."/>
            <person name="Spieth J."/>
            <person name="Stage D.E."/>
            <person name="Stark A."/>
            <person name="Stephan W."/>
            <person name="Strausberg R.L."/>
            <person name="Strempel S."/>
            <person name="Sturgill D."/>
            <person name="Sutton G."/>
            <person name="Sutton G.G."/>
            <person name="Tao W."/>
            <person name="Teichmann S."/>
            <person name="Tobari Y.N."/>
            <person name="Tomimura Y."/>
            <person name="Tsolas J.M."/>
            <person name="Valente V.L."/>
            <person name="Venter E."/>
            <person name="Venter J.C."/>
            <person name="Vicario S."/>
            <person name="Vieira F.G."/>
            <person name="Vilella A.J."/>
            <person name="Villasante A."/>
            <person name="Walenz B."/>
            <person name="Wang J."/>
            <person name="Wasserman M."/>
            <person name="Watts T."/>
            <person name="Wilson D."/>
            <person name="Wilson R.K."/>
            <person name="Wing R.A."/>
            <person name="Wolfner M.F."/>
            <person name="Wong A."/>
            <person name="Wong G.K."/>
            <person name="Wu C.I."/>
            <person name="Wu G."/>
            <person name="Yamamoto D."/>
            <person name="Yang H.P."/>
            <person name="Yang S.P."/>
            <person name="Yorke J.A."/>
            <person name="Yoshida K."/>
            <person name="Zdobnov E."/>
            <person name="Zhang P."/>
            <person name="Zhang Y."/>
            <person name="Zimin A.V."/>
            <person name="Baldwin J."/>
            <person name="Abdouelleil A."/>
            <person name="Abdulkadir J."/>
            <person name="Abebe A."/>
            <person name="Abera B."/>
            <person name="Abreu J."/>
            <person name="Acer S.C."/>
            <person name="Aftuck L."/>
            <person name="Alexander A."/>
            <person name="An P."/>
            <person name="Anderson E."/>
            <person name="Anderson S."/>
            <person name="Arachi H."/>
            <person name="Azer M."/>
            <person name="Bachantsang P."/>
            <person name="Barry A."/>
            <person name="Bayul T."/>
            <person name="Berlin A."/>
            <person name="Bessette D."/>
            <person name="Bloom T."/>
            <person name="Blye J."/>
            <person name="Boguslavskiy L."/>
            <person name="Bonnet C."/>
            <person name="Boukhgalter B."/>
            <person name="Bourzgui I."/>
            <person name="Brown A."/>
            <person name="Cahill P."/>
            <person name="Channer S."/>
            <person name="Cheshatsang Y."/>
            <person name="Chuda L."/>
            <person name="Citroen M."/>
            <person name="Collymore A."/>
            <person name="Cooke P."/>
            <person name="Costello M."/>
            <person name="D'Aco K."/>
            <person name="Daza R."/>
            <person name="De Haan G."/>
            <person name="DeGray S."/>
            <person name="DeMaso C."/>
            <person name="Dhargay N."/>
            <person name="Dooley K."/>
            <person name="Dooley E."/>
            <person name="Doricent M."/>
            <person name="Dorje P."/>
            <person name="Dorjee K."/>
            <person name="Dupes A."/>
            <person name="Elong R."/>
            <person name="Falk J."/>
            <person name="Farina A."/>
            <person name="Faro S."/>
            <person name="Ferguson D."/>
            <person name="Fisher S."/>
            <person name="Foley C.D."/>
            <person name="Franke A."/>
            <person name="Friedrich D."/>
            <person name="Gadbois L."/>
            <person name="Gearin G."/>
            <person name="Gearin C.R."/>
            <person name="Giannoukos G."/>
            <person name="Goode T."/>
            <person name="Graham J."/>
            <person name="Grandbois E."/>
            <person name="Grewal S."/>
            <person name="Gyaltsen K."/>
            <person name="Hafez N."/>
            <person name="Hagos B."/>
            <person name="Hall J."/>
            <person name="Henson C."/>
            <person name="Hollinger A."/>
            <person name="Honan T."/>
            <person name="Huard M.D."/>
            <person name="Hughes L."/>
            <person name="Hurhula B."/>
            <person name="Husby M.E."/>
            <person name="Kamat A."/>
            <person name="Kanga B."/>
            <person name="Kashin S."/>
            <person name="Khazanovich D."/>
            <person name="Kisner P."/>
            <person name="Lance K."/>
            <person name="Lara M."/>
            <person name="Lee W."/>
            <person name="Lennon N."/>
            <person name="Letendre F."/>
            <person name="LeVine R."/>
            <person name="Lipovsky A."/>
            <person name="Liu X."/>
            <person name="Liu J."/>
            <person name="Liu S."/>
            <person name="Lokyitsang T."/>
            <person name="Lokyitsang Y."/>
            <person name="Lubonja R."/>
            <person name="Lui A."/>
            <person name="MacDonald P."/>
            <person name="Magnisalis V."/>
            <person name="Maru K."/>
            <person name="Matthews C."/>
            <person name="McCusker W."/>
            <person name="McDonough S."/>
            <person name="Mehta T."/>
            <person name="Meldrim J."/>
            <person name="Meneus L."/>
            <person name="Mihai O."/>
            <person name="Mihalev A."/>
            <person name="Mihova T."/>
            <person name="Mittelman R."/>
            <person name="Mlenga V."/>
            <person name="Montmayeur A."/>
            <person name="Mulrain L."/>
            <person name="Navidi A."/>
            <person name="Naylor J."/>
            <person name="Negash T."/>
            <person name="Nguyen T."/>
            <person name="Nguyen N."/>
            <person name="Nicol R."/>
            <person name="Norbu C."/>
            <person name="Norbu N."/>
            <person name="Novod N."/>
            <person name="O'Neill B."/>
            <person name="Osman S."/>
            <person name="Markiewicz E."/>
            <person name="Oyono O.L."/>
            <person name="Patti C."/>
            <person name="Phunkhang P."/>
            <person name="Pierre F."/>
            <person name="Priest M."/>
            <person name="Raghuraman S."/>
            <person name="Rege F."/>
            <person name="Reyes R."/>
            <person name="Rise C."/>
            <person name="Rogov P."/>
            <person name="Ross K."/>
            <person name="Ryan E."/>
            <person name="Settipalli S."/>
            <person name="Shea T."/>
            <person name="Sherpa N."/>
            <person name="Shi L."/>
            <person name="Shih D."/>
            <person name="Sparrow T."/>
            <person name="Spaulding J."/>
            <person name="Stalker J."/>
            <person name="Stange-Thomann N."/>
            <person name="Stavropoulos S."/>
            <person name="Stone C."/>
            <person name="Strader C."/>
            <person name="Tesfaye S."/>
            <person name="Thomson T."/>
            <person name="Thoulutsang Y."/>
            <person name="Thoulutsang D."/>
            <person name="Topham K."/>
            <person name="Topping I."/>
            <person name="Tsamla T."/>
            <person name="Vassiliev H."/>
            <person name="Vo A."/>
            <person name="Wangchuk T."/>
            <person name="Wangdi T."/>
            <person name="Weiand M."/>
            <person name="Wilkinson J."/>
            <person name="Wilson A."/>
            <person name="Yadav S."/>
            <person name="Young G."/>
            <person name="Yu Q."/>
            <person name="Zembek L."/>
            <person name="Zhong D."/>
            <person name="Zimmer A."/>
            <person name="Zwirko Z."/>
            <person name="Jaffe D.B."/>
            <person name="Alvarez P."/>
            <person name="Brockman W."/>
            <person name="Butler J."/>
            <person name="Chin C."/>
            <person name="Gnerre S."/>
            <person name="Grabherr M."/>
            <person name="Kleber M."/>
            <person name="Mauceli E."/>
            <person name="MacCallum I."/>
        </authorList>
    </citation>
    <scope>NUCLEOTIDE SEQUENCE [LARGE SCALE GENOMIC DNA]</scope>
    <source>
        <strain evidence="3">MSH-3 / Tucson 14011-0111.49</strain>
    </source>
</reference>
<keyword evidence="3" id="KW-1185">Reference proteome</keyword>
<protein>
    <submittedName>
        <fullName evidence="2">GL15467</fullName>
    </submittedName>
</protein>
<evidence type="ECO:0000256" key="1">
    <source>
        <dbReference type="SAM" id="MobiDB-lite"/>
    </source>
</evidence>